<dbReference type="EMBL" id="PVWG01000062">
    <property type="protein sequence ID" value="PSB15388.1"/>
    <property type="molecule type" value="Genomic_DNA"/>
</dbReference>
<sequence>MGSAVFFLLLFALIGSLIALRTFIDHLHRHLAEAEQISPVLSDQERLDLPSVAVVIPAYNEAENIQDCVNAVLKSSDSERLEVWVVDDQSSDETLTIVQAIPDPRLKVLAGKPRPAGEGWVGKNWACAQVTPLVTGEFLLFIDADVQIKRGAIETAVAVAQREQADLLTFWMTIVCGGWGEWLAQPIIASLFAAGYSFAEVCDPNSEAAFAVGPFMLFRRSAYEQIGGHRSVAREVVEDVQLGRRIKQHGLKLWYGLGSDMADVRMYRSIGALWEGWTKNWYIGTHRNLRLILYIAFVTVLVFTVPWLGLTIALINLFGSFNGWDSSLIMLALIAIVLQYDLRRLNQKFSNIPPRYWWLSGIGGVLVSAIAIASIIKTETGWGWTWRGRNLSS</sequence>
<dbReference type="Pfam" id="PF00535">
    <property type="entry name" value="Glycos_transf_2"/>
    <property type="match status" value="1"/>
</dbReference>
<accession>A0A2T1D4I4</accession>
<feature type="transmembrane region" description="Helical" evidence="1">
    <location>
        <begin position="356"/>
        <end position="376"/>
    </location>
</feature>
<keyword evidence="3" id="KW-0808">Transferase</keyword>
<reference evidence="3 4" key="1">
    <citation type="submission" date="2018-02" db="EMBL/GenBank/DDBJ databases">
        <authorList>
            <person name="Cohen D.B."/>
            <person name="Kent A.D."/>
        </authorList>
    </citation>
    <scope>NUCLEOTIDE SEQUENCE [LARGE SCALE GENOMIC DNA]</scope>
    <source>
        <strain evidence="3 4">ULC007</strain>
    </source>
</reference>
<feature type="transmembrane region" description="Helical" evidence="1">
    <location>
        <begin position="6"/>
        <end position="24"/>
    </location>
</feature>
<dbReference type="PANTHER" id="PTHR43646">
    <property type="entry name" value="GLYCOSYLTRANSFERASE"/>
    <property type="match status" value="1"/>
</dbReference>
<protein>
    <submittedName>
        <fullName evidence="3">Glycosyl transferase</fullName>
    </submittedName>
</protein>
<feature type="transmembrane region" description="Helical" evidence="1">
    <location>
        <begin position="321"/>
        <end position="340"/>
    </location>
</feature>
<gene>
    <name evidence="3" type="ORF">C7B65_24495</name>
</gene>
<dbReference type="InterPro" id="IPR029044">
    <property type="entry name" value="Nucleotide-diphossugar_trans"/>
</dbReference>
<evidence type="ECO:0000313" key="3">
    <source>
        <dbReference type="EMBL" id="PSB15388.1"/>
    </source>
</evidence>
<keyword evidence="1" id="KW-0812">Transmembrane</keyword>
<dbReference type="SUPFAM" id="SSF53448">
    <property type="entry name" value="Nucleotide-diphospho-sugar transferases"/>
    <property type="match status" value="1"/>
</dbReference>
<proteinExistence type="predicted"/>
<evidence type="ECO:0000313" key="4">
    <source>
        <dbReference type="Proteomes" id="UP000238634"/>
    </source>
</evidence>
<feature type="domain" description="Glycosyltransferase 2-like" evidence="2">
    <location>
        <begin position="54"/>
        <end position="226"/>
    </location>
</feature>
<dbReference type="GO" id="GO:0016740">
    <property type="term" value="F:transferase activity"/>
    <property type="evidence" value="ECO:0007669"/>
    <property type="project" value="UniProtKB-KW"/>
</dbReference>
<dbReference type="STRING" id="1920490.GCA_001895925_03223"/>
<keyword evidence="4" id="KW-1185">Reference proteome</keyword>
<organism evidence="3 4">
    <name type="scientific">Phormidesmis priestleyi ULC007</name>
    <dbReference type="NCBI Taxonomy" id="1920490"/>
    <lineage>
        <taxon>Bacteria</taxon>
        <taxon>Bacillati</taxon>
        <taxon>Cyanobacteriota</taxon>
        <taxon>Cyanophyceae</taxon>
        <taxon>Leptolyngbyales</taxon>
        <taxon>Leptolyngbyaceae</taxon>
        <taxon>Phormidesmis</taxon>
    </lineage>
</organism>
<keyword evidence="1" id="KW-0472">Membrane</keyword>
<dbReference type="InterPro" id="IPR001173">
    <property type="entry name" value="Glyco_trans_2-like"/>
</dbReference>
<comment type="caution">
    <text evidence="3">The sequence shown here is derived from an EMBL/GenBank/DDBJ whole genome shotgun (WGS) entry which is preliminary data.</text>
</comment>
<dbReference type="OrthoDB" id="9806525at2"/>
<dbReference type="Proteomes" id="UP000238634">
    <property type="component" value="Unassembled WGS sequence"/>
</dbReference>
<dbReference type="AlphaFoldDB" id="A0A2T1D4I4"/>
<evidence type="ECO:0000259" key="2">
    <source>
        <dbReference type="Pfam" id="PF00535"/>
    </source>
</evidence>
<keyword evidence="1" id="KW-1133">Transmembrane helix</keyword>
<reference evidence="3 4" key="2">
    <citation type="submission" date="2018-03" db="EMBL/GenBank/DDBJ databases">
        <title>The ancient ancestry and fast evolution of plastids.</title>
        <authorList>
            <person name="Moore K.R."/>
            <person name="Magnabosco C."/>
            <person name="Momper L."/>
            <person name="Gold D.A."/>
            <person name="Bosak T."/>
            <person name="Fournier G.P."/>
        </authorList>
    </citation>
    <scope>NUCLEOTIDE SEQUENCE [LARGE SCALE GENOMIC DNA]</scope>
    <source>
        <strain evidence="3 4">ULC007</strain>
    </source>
</reference>
<name>A0A2T1D4I4_9CYAN</name>
<dbReference type="PANTHER" id="PTHR43646:SF3">
    <property type="entry name" value="SLR1566 PROTEIN"/>
    <property type="match status" value="1"/>
</dbReference>
<evidence type="ECO:0000256" key="1">
    <source>
        <dbReference type="SAM" id="Phobius"/>
    </source>
</evidence>
<feature type="transmembrane region" description="Helical" evidence="1">
    <location>
        <begin position="291"/>
        <end position="315"/>
    </location>
</feature>
<dbReference type="Gene3D" id="3.90.550.10">
    <property type="entry name" value="Spore Coat Polysaccharide Biosynthesis Protein SpsA, Chain A"/>
    <property type="match status" value="1"/>
</dbReference>